<dbReference type="Proteomes" id="UP000006727">
    <property type="component" value="Chromosome 8"/>
</dbReference>
<keyword evidence="4" id="KW-1185">Reference proteome</keyword>
<dbReference type="InParanoid" id="A0A2K1K8E4"/>
<evidence type="ECO:0000313" key="4">
    <source>
        <dbReference type="Proteomes" id="UP000006727"/>
    </source>
</evidence>
<organism evidence="2">
    <name type="scientific">Physcomitrium patens</name>
    <name type="common">Spreading-leaved earth moss</name>
    <name type="synonym">Physcomitrella patens</name>
    <dbReference type="NCBI Taxonomy" id="3218"/>
    <lineage>
        <taxon>Eukaryota</taxon>
        <taxon>Viridiplantae</taxon>
        <taxon>Streptophyta</taxon>
        <taxon>Embryophyta</taxon>
        <taxon>Bryophyta</taxon>
        <taxon>Bryophytina</taxon>
        <taxon>Bryopsida</taxon>
        <taxon>Funariidae</taxon>
        <taxon>Funariales</taxon>
        <taxon>Funariaceae</taxon>
        <taxon>Physcomitrium</taxon>
    </lineage>
</organism>
<evidence type="ECO:0000313" key="2">
    <source>
        <dbReference type="EMBL" id="PNR50048.1"/>
    </source>
</evidence>
<protein>
    <submittedName>
        <fullName evidence="2 3">Uncharacterized protein</fullName>
    </submittedName>
</protein>
<evidence type="ECO:0000313" key="3">
    <source>
        <dbReference type="EnsemblPlants" id="Pp3c8_22619V3.1"/>
    </source>
</evidence>
<gene>
    <name evidence="2" type="ORF">PHYPA_011945</name>
</gene>
<feature type="compositionally biased region" description="Polar residues" evidence="1">
    <location>
        <begin position="1"/>
        <end position="16"/>
    </location>
</feature>
<sequence length="124" mass="13496">MVSSPTARRPSKSSSKISDRNQNHRESRAQLRNSSTSQRSNSLLGLLTLIDETSTRRRVAKLAEFSLVSSDWVCGRDGQGCLDGFFQFFLFSKSTAVSAASTVSRSSQSEDFAHVLVALPSPAP</sequence>
<reference evidence="2 4" key="2">
    <citation type="journal article" date="2018" name="Plant J.">
        <title>The Physcomitrella patens chromosome-scale assembly reveals moss genome structure and evolution.</title>
        <authorList>
            <person name="Lang D."/>
            <person name="Ullrich K.K."/>
            <person name="Murat F."/>
            <person name="Fuchs J."/>
            <person name="Jenkins J."/>
            <person name="Haas F.B."/>
            <person name="Piednoel M."/>
            <person name="Gundlach H."/>
            <person name="Van Bel M."/>
            <person name="Meyberg R."/>
            <person name="Vives C."/>
            <person name="Morata J."/>
            <person name="Symeonidi A."/>
            <person name="Hiss M."/>
            <person name="Muchero W."/>
            <person name="Kamisugi Y."/>
            <person name="Saleh O."/>
            <person name="Blanc G."/>
            <person name="Decker E.L."/>
            <person name="van Gessel N."/>
            <person name="Grimwood J."/>
            <person name="Hayes R.D."/>
            <person name="Graham S.W."/>
            <person name="Gunter L.E."/>
            <person name="McDaniel S.F."/>
            <person name="Hoernstein S.N.W."/>
            <person name="Larsson A."/>
            <person name="Li F.W."/>
            <person name="Perroud P.F."/>
            <person name="Phillips J."/>
            <person name="Ranjan P."/>
            <person name="Rokshar D.S."/>
            <person name="Rothfels C.J."/>
            <person name="Schneider L."/>
            <person name="Shu S."/>
            <person name="Stevenson D.W."/>
            <person name="Thummler F."/>
            <person name="Tillich M."/>
            <person name="Villarreal Aguilar J.C."/>
            <person name="Widiez T."/>
            <person name="Wong G.K."/>
            <person name="Wymore A."/>
            <person name="Zhang Y."/>
            <person name="Zimmer A.D."/>
            <person name="Quatrano R.S."/>
            <person name="Mayer K.F.X."/>
            <person name="Goodstein D."/>
            <person name="Casacuberta J.M."/>
            <person name="Vandepoele K."/>
            <person name="Reski R."/>
            <person name="Cuming A.C."/>
            <person name="Tuskan G.A."/>
            <person name="Maumus F."/>
            <person name="Salse J."/>
            <person name="Schmutz J."/>
            <person name="Rensing S.A."/>
        </authorList>
    </citation>
    <scope>NUCLEOTIDE SEQUENCE [LARGE SCALE GENOMIC DNA]</scope>
    <source>
        <strain evidence="3 4">cv. Gransden 2004</strain>
    </source>
</reference>
<evidence type="ECO:0000256" key="1">
    <source>
        <dbReference type="SAM" id="MobiDB-lite"/>
    </source>
</evidence>
<feature type="compositionally biased region" description="Basic and acidic residues" evidence="1">
    <location>
        <begin position="17"/>
        <end position="29"/>
    </location>
</feature>
<proteinExistence type="predicted"/>
<feature type="region of interest" description="Disordered" evidence="1">
    <location>
        <begin position="1"/>
        <end position="39"/>
    </location>
</feature>
<dbReference type="EMBL" id="ABEU02000008">
    <property type="protein sequence ID" value="PNR50048.1"/>
    <property type="molecule type" value="Genomic_DNA"/>
</dbReference>
<reference evidence="3" key="3">
    <citation type="submission" date="2020-12" db="UniProtKB">
        <authorList>
            <consortium name="EnsemblPlants"/>
        </authorList>
    </citation>
    <scope>IDENTIFICATION</scope>
</reference>
<dbReference type="EnsemblPlants" id="Pp3c8_22619V3.1">
    <property type="protein sequence ID" value="Pp3c8_22619V3.1"/>
    <property type="gene ID" value="Pp3c8_22619"/>
</dbReference>
<feature type="compositionally biased region" description="Polar residues" evidence="1">
    <location>
        <begin position="30"/>
        <end position="39"/>
    </location>
</feature>
<reference evidence="2 4" key="1">
    <citation type="journal article" date="2008" name="Science">
        <title>The Physcomitrella genome reveals evolutionary insights into the conquest of land by plants.</title>
        <authorList>
            <person name="Rensing S."/>
            <person name="Lang D."/>
            <person name="Zimmer A."/>
            <person name="Terry A."/>
            <person name="Salamov A."/>
            <person name="Shapiro H."/>
            <person name="Nishiyama T."/>
            <person name="Perroud P.-F."/>
            <person name="Lindquist E."/>
            <person name="Kamisugi Y."/>
            <person name="Tanahashi T."/>
            <person name="Sakakibara K."/>
            <person name="Fujita T."/>
            <person name="Oishi K."/>
            <person name="Shin-I T."/>
            <person name="Kuroki Y."/>
            <person name="Toyoda A."/>
            <person name="Suzuki Y."/>
            <person name="Hashimoto A."/>
            <person name="Yamaguchi K."/>
            <person name="Sugano A."/>
            <person name="Kohara Y."/>
            <person name="Fujiyama A."/>
            <person name="Anterola A."/>
            <person name="Aoki S."/>
            <person name="Ashton N."/>
            <person name="Barbazuk W.B."/>
            <person name="Barker E."/>
            <person name="Bennetzen J."/>
            <person name="Bezanilla M."/>
            <person name="Blankenship R."/>
            <person name="Cho S.H."/>
            <person name="Dutcher S."/>
            <person name="Estelle M."/>
            <person name="Fawcett J.A."/>
            <person name="Gundlach H."/>
            <person name="Hanada K."/>
            <person name="Heyl A."/>
            <person name="Hicks K.A."/>
            <person name="Hugh J."/>
            <person name="Lohr M."/>
            <person name="Mayer K."/>
            <person name="Melkozernov A."/>
            <person name="Murata T."/>
            <person name="Nelson D."/>
            <person name="Pils B."/>
            <person name="Prigge M."/>
            <person name="Reiss B."/>
            <person name="Renner T."/>
            <person name="Rombauts S."/>
            <person name="Rushton P."/>
            <person name="Sanderfoot A."/>
            <person name="Schween G."/>
            <person name="Shiu S.-H."/>
            <person name="Stueber K."/>
            <person name="Theodoulou F.L."/>
            <person name="Tu H."/>
            <person name="Van de Peer Y."/>
            <person name="Verrier P.J."/>
            <person name="Waters E."/>
            <person name="Wood A."/>
            <person name="Yang L."/>
            <person name="Cove D."/>
            <person name="Cuming A."/>
            <person name="Hasebe M."/>
            <person name="Lucas S."/>
            <person name="Mishler D.B."/>
            <person name="Reski R."/>
            <person name="Grigoriev I."/>
            <person name="Quatrano R.S."/>
            <person name="Boore J.L."/>
        </authorList>
    </citation>
    <scope>NUCLEOTIDE SEQUENCE [LARGE SCALE GENOMIC DNA]</scope>
    <source>
        <strain evidence="3 4">cv. Gransden 2004</strain>
    </source>
</reference>
<accession>A0A2K1K8E4</accession>
<dbReference type="AlphaFoldDB" id="A0A2K1K8E4"/>
<dbReference type="Gramene" id="Pp3c8_22619V3.1">
    <property type="protein sequence ID" value="Pp3c8_22619V3.1"/>
    <property type="gene ID" value="Pp3c8_22619"/>
</dbReference>
<name>A0A2K1K8E4_PHYPA</name>